<evidence type="ECO:0000256" key="6">
    <source>
        <dbReference type="ARBA" id="ARBA00023136"/>
    </source>
</evidence>
<dbReference type="SUPFAM" id="SSF81653">
    <property type="entry name" value="Calcium ATPase, transduction domain A"/>
    <property type="match status" value="1"/>
</dbReference>
<feature type="transmembrane region" description="Helical" evidence="7">
    <location>
        <begin position="146"/>
        <end position="166"/>
    </location>
</feature>
<feature type="transmembrane region" description="Helical" evidence="7">
    <location>
        <begin position="690"/>
        <end position="707"/>
    </location>
</feature>
<organism evidence="9 10">
    <name type="scientific">Rhodanobacter umsongensis</name>
    <dbReference type="NCBI Taxonomy" id="633153"/>
    <lineage>
        <taxon>Bacteria</taxon>
        <taxon>Pseudomonadati</taxon>
        <taxon>Pseudomonadota</taxon>
        <taxon>Gammaproteobacteria</taxon>
        <taxon>Lysobacterales</taxon>
        <taxon>Rhodanobacteraceae</taxon>
        <taxon>Rhodanobacter</taxon>
    </lineage>
</organism>
<comment type="caution">
    <text evidence="9">The sequence shown here is derived from an EMBL/GenBank/DDBJ whole genome shotgun (WGS) entry which is preliminary data.</text>
</comment>
<dbReference type="Pfam" id="PF00702">
    <property type="entry name" value="Hydrolase"/>
    <property type="match status" value="1"/>
</dbReference>
<feature type="transmembrane region" description="Helical" evidence="7">
    <location>
        <begin position="386"/>
        <end position="403"/>
    </location>
</feature>
<keyword evidence="3 7" id="KW-0812">Transmembrane</keyword>
<dbReference type="Proteomes" id="UP001596013">
    <property type="component" value="Unassembled WGS sequence"/>
</dbReference>
<dbReference type="InterPro" id="IPR036163">
    <property type="entry name" value="HMA_dom_sf"/>
</dbReference>
<dbReference type="NCBIfam" id="TIGR01494">
    <property type="entry name" value="ATPase_P-type"/>
    <property type="match status" value="1"/>
</dbReference>
<protein>
    <submittedName>
        <fullName evidence="9">Heavy metal translocating P-type ATPase</fullName>
    </submittedName>
</protein>
<evidence type="ECO:0000259" key="8">
    <source>
        <dbReference type="Pfam" id="PF00122"/>
    </source>
</evidence>
<keyword evidence="4 7" id="KW-0479">Metal-binding</keyword>
<dbReference type="Gene3D" id="2.70.150.10">
    <property type="entry name" value="Calcium-transporting ATPase, cytoplasmic transduction domain A"/>
    <property type="match status" value="1"/>
</dbReference>
<dbReference type="PANTHER" id="PTHR46594">
    <property type="entry name" value="P-TYPE CATION-TRANSPORTING ATPASE"/>
    <property type="match status" value="1"/>
</dbReference>
<dbReference type="InterPro" id="IPR001757">
    <property type="entry name" value="P_typ_ATPase"/>
</dbReference>
<gene>
    <name evidence="9" type="ORF">ACFPME_01015</name>
</gene>
<dbReference type="InterPro" id="IPR023298">
    <property type="entry name" value="ATPase_P-typ_TM_dom_sf"/>
</dbReference>
<dbReference type="PRINTS" id="PR00119">
    <property type="entry name" value="CATATPASE"/>
</dbReference>
<feature type="domain" description="P-type ATPase A" evidence="8">
    <location>
        <begin position="249"/>
        <end position="340"/>
    </location>
</feature>
<sequence>MNPHAAWANPQLAAQVLRSRRDGCSEIALRVESLHDPRRILWLEQRIHGLPGVHRVSIDRTARCVRIVWDARRTSLPALLDNFAAASCPAQPLQHGSIDDNRSHEQHDALKRLLVAGMCAMQVMTYAFVIYIGVVDFVDFSTRNLFRWLGLLTTLPVVFYSAQPFFSGAVRELGERRVGINLPVALAVGLVFLASALNTLRGSGEIYFDSVTMFVFLLLGGRYLELRSRHRSGALGDAVIDASPLLAQRRRADGELETVAAITLLPGDRVHIAEGSTVPADGVLESARVEVDEALLSGESRPLCRVRGERMIAGSVLLSGPAEMRVEHGGAATSVARLGALAVRARQARNLLGGSDREIGRFVGRVLLLTTLTALGWLLVDPARAFEAAVAVLVVACPCAFALTRPATLTRALGVLAGRGVLVTDGAALATLAKVDYALFDKTGTLSMPQLDRGAVDPLRGDTPDQVLQLAAALAHESSHPLARALADAARQHALPLRAQSVLVSAGEGISGLIDGRMLRLGRADFALAASGQPSAPAAAAGLMLADEQGAIATFRMDEQPRGDARRMLDTLRADGITPVIASGDTATRVAALAQLLDIDDWHARQSPADKLERLLAARRNGHITLAVGDGSNDAPLLAGADVSAALASGTELAQAHADLLLLDGRLDGLVDARAVSRHVQQVMTQSRRWALFYNLCAVPFAAFGFVPPWLAGIGMSLSSLVVVLNALRVGRHGTAEHRADALLPASRPRELRA</sequence>
<dbReference type="InterPro" id="IPR059000">
    <property type="entry name" value="ATPase_P-type_domA"/>
</dbReference>
<dbReference type="InterPro" id="IPR023214">
    <property type="entry name" value="HAD_sf"/>
</dbReference>
<reference evidence="10" key="1">
    <citation type="journal article" date="2019" name="Int. J. Syst. Evol. Microbiol.">
        <title>The Global Catalogue of Microorganisms (GCM) 10K type strain sequencing project: providing services to taxonomists for standard genome sequencing and annotation.</title>
        <authorList>
            <consortium name="The Broad Institute Genomics Platform"/>
            <consortium name="The Broad Institute Genome Sequencing Center for Infectious Disease"/>
            <person name="Wu L."/>
            <person name="Ma J."/>
        </authorList>
    </citation>
    <scope>NUCLEOTIDE SEQUENCE [LARGE SCALE GENOMIC DNA]</scope>
    <source>
        <strain evidence="10">JCM 17130</strain>
    </source>
</reference>
<feature type="transmembrane region" description="Helical" evidence="7">
    <location>
        <begin position="178"/>
        <end position="200"/>
    </location>
</feature>
<feature type="transmembrane region" description="Helical" evidence="7">
    <location>
        <begin position="113"/>
        <end position="134"/>
    </location>
</feature>
<evidence type="ECO:0000313" key="9">
    <source>
        <dbReference type="EMBL" id="MFC5435127.1"/>
    </source>
</evidence>
<dbReference type="SUPFAM" id="SSF55008">
    <property type="entry name" value="HMA, heavy metal-associated domain"/>
    <property type="match status" value="1"/>
</dbReference>
<dbReference type="RefSeq" id="WP_377301136.1">
    <property type="nucleotide sequence ID" value="NZ_JBHSMK010000002.1"/>
</dbReference>
<evidence type="ECO:0000256" key="4">
    <source>
        <dbReference type="ARBA" id="ARBA00022723"/>
    </source>
</evidence>
<dbReference type="EMBL" id="JBHSMK010000002">
    <property type="protein sequence ID" value="MFC5435127.1"/>
    <property type="molecule type" value="Genomic_DNA"/>
</dbReference>
<evidence type="ECO:0000256" key="1">
    <source>
        <dbReference type="ARBA" id="ARBA00004370"/>
    </source>
</evidence>
<accession>A0ABW0JGB9</accession>
<feature type="transmembrane region" description="Helical" evidence="7">
    <location>
        <begin position="362"/>
        <end position="380"/>
    </location>
</feature>
<evidence type="ECO:0000256" key="5">
    <source>
        <dbReference type="ARBA" id="ARBA00022989"/>
    </source>
</evidence>
<evidence type="ECO:0000256" key="2">
    <source>
        <dbReference type="ARBA" id="ARBA00006024"/>
    </source>
</evidence>
<evidence type="ECO:0000256" key="7">
    <source>
        <dbReference type="RuleBase" id="RU362081"/>
    </source>
</evidence>
<dbReference type="InterPro" id="IPR036412">
    <property type="entry name" value="HAD-like_sf"/>
</dbReference>
<evidence type="ECO:0000313" key="10">
    <source>
        <dbReference type="Proteomes" id="UP001596013"/>
    </source>
</evidence>
<evidence type="ECO:0000256" key="3">
    <source>
        <dbReference type="ARBA" id="ARBA00022692"/>
    </source>
</evidence>
<dbReference type="InterPro" id="IPR023299">
    <property type="entry name" value="ATPase_P-typ_cyto_dom_N"/>
</dbReference>
<dbReference type="SUPFAM" id="SSF81665">
    <property type="entry name" value="Calcium ATPase, transmembrane domain M"/>
    <property type="match status" value="1"/>
</dbReference>
<keyword evidence="6 7" id="KW-0472">Membrane</keyword>
<dbReference type="Gene3D" id="3.40.50.1000">
    <property type="entry name" value="HAD superfamily/HAD-like"/>
    <property type="match status" value="1"/>
</dbReference>
<keyword evidence="7" id="KW-0547">Nucleotide-binding</keyword>
<keyword evidence="7" id="KW-0067">ATP-binding</keyword>
<keyword evidence="5 7" id="KW-1133">Transmembrane helix</keyword>
<dbReference type="PANTHER" id="PTHR46594:SF4">
    <property type="entry name" value="P-TYPE CATION-TRANSPORTING ATPASE"/>
    <property type="match status" value="1"/>
</dbReference>
<feature type="transmembrane region" description="Helical" evidence="7">
    <location>
        <begin position="206"/>
        <end position="224"/>
    </location>
</feature>
<dbReference type="Gene3D" id="3.40.1110.10">
    <property type="entry name" value="Calcium-transporting ATPase, cytoplasmic domain N"/>
    <property type="match status" value="1"/>
</dbReference>
<dbReference type="InterPro" id="IPR008250">
    <property type="entry name" value="ATPase_P-typ_transduc_dom_A_sf"/>
</dbReference>
<dbReference type="SUPFAM" id="SSF56784">
    <property type="entry name" value="HAD-like"/>
    <property type="match status" value="1"/>
</dbReference>
<dbReference type="PRINTS" id="PR00120">
    <property type="entry name" value="HATPASE"/>
</dbReference>
<dbReference type="NCBIfam" id="TIGR01525">
    <property type="entry name" value="ATPase-IB_hvy"/>
    <property type="match status" value="1"/>
</dbReference>
<keyword evidence="7" id="KW-1003">Cell membrane</keyword>
<dbReference type="Pfam" id="PF00122">
    <property type="entry name" value="E1-E2_ATPase"/>
    <property type="match status" value="1"/>
</dbReference>
<comment type="subcellular location">
    <subcellularLocation>
        <location evidence="7">Cell membrane</location>
    </subcellularLocation>
    <subcellularLocation>
        <location evidence="1">Membrane</location>
    </subcellularLocation>
</comment>
<keyword evidence="10" id="KW-1185">Reference proteome</keyword>
<comment type="similarity">
    <text evidence="2 7">Belongs to the cation transport ATPase (P-type) (TC 3.A.3) family. Type IB subfamily.</text>
</comment>
<dbReference type="InterPro" id="IPR027256">
    <property type="entry name" value="P-typ_ATPase_IB"/>
</dbReference>
<proteinExistence type="inferred from homology"/>
<name>A0ABW0JGB9_9GAMM</name>